<dbReference type="Proteomes" id="UP000239532">
    <property type="component" value="Unassembled WGS sequence"/>
</dbReference>
<dbReference type="RefSeq" id="WP_172443345.1">
    <property type="nucleotide sequence ID" value="NZ_MQUC01000003.1"/>
</dbReference>
<keyword evidence="2" id="KW-1185">Reference proteome</keyword>
<dbReference type="Pfam" id="PF09844">
    <property type="entry name" value="DUF2071"/>
    <property type="match status" value="1"/>
</dbReference>
<evidence type="ECO:0000313" key="2">
    <source>
        <dbReference type="Proteomes" id="UP000239532"/>
    </source>
</evidence>
<gene>
    <name evidence="1" type="ORF">BST86_10235</name>
</gene>
<dbReference type="PANTHER" id="PTHR39186:SF1">
    <property type="entry name" value="DUF2071 DOMAIN-CONTAINING PROTEIN"/>
    <property type="match status" value="1"/>
</dbReference>
<organism evidence="1 2">
    <name type="scientific">Nonlabens agnitus</name>
    <dbReference type="NCBI Taxonomy" id="870484"/>
    <lineage>
        <taxon>Bacteria</taxon>
        <taxon>Pseudomonadati</taxon>
        <taxon>Bacteroidota</taxon>
        <taxon>Flavobacteriia</taxon>
        <taxon>Flavobacteriales</taxon>
        <taxon>Flavobacteriaceae</taxon>
        <taxon>Nonlabens</taxon>
    </lineage>
</organism>
<dbReference type="InterPro" id="IPR018644">
    <property type="entry name" value="DUF2071"/>
</dbReference>
<comment type="caution">
    <text evidence="1">The sequence shown here is derived from an EMBL/GenBank/DDBJ whole genome shotgun (WGS) entry which is preliminary data.</text>
</comment>
<proteinExistence type="predicted"/>
<evidence type="ECO:0008006" key="3">
    <source>
        <dbReference type="Google" id="ProtNLM"/>
    </source>
</evidence>
<reference evidence="1 2" key="1">
    <citation type="submission" date="2016-11" db="EMBL/GenBank/DDBJ databases">
        <title>Trade-off between light-utilization and light-protection in marine flavobacteria.</title>
        <authorList>
            <person name="Kumagai Y."/>
        </authorList>
    </citation>
    <scope>NUCLEOTIDE SEQUENCE [LARGE SCALE GENOMIC DNA]</scope>
    <source>
        <strain evidence="1 2">JCM 17109</strain>
    </source>
</reference>
<protein>
    <recommendedName>
        <fullName evidence="3">DUF2071 domain-containing protein</fullName>
    </recommendedName>
</protein>
<dbReference type="EMBL" id="MQUC01000003">
    <property type="protein sequence ID" value="PRP67443.1"/>
    <property type="molecule type" value="Genomic_DNA"/>
</dbReference>
<evidence type="ECO:0000313" key="1">
    <source>
        <dbReference type="EMBL" id="PRP67443.1"/>
    </source>
</evidence>
<sequence length="232" mass="27391">MSFLTSTWSYLPFANYKVPPALLKPYLPKGTQLDLRGDLADISLVGLRFENTRILNLPVPFHINFSEINLRLYVKQTGTNRRGVVFIKEIVDKPLITLVANKLYNERYDTMPLDFQLEEDKEFHHVHYKWKPKDWQEMTVNYEPAALSIEDGSNEQFILERYFGYSSYDPQTTYEYEVRHASWKHYKVTDYQINVNFEQTYGKEFALLDTLEPDSVMMAHGSRISIENKRKL</sequence>
<dbReference type="AlphaFoldDB" id="A0A2S9WVF7"/>
<dbReference type="PANTHER" id="PTHR39186">
    <property type="entry name" value="DUF2071 FAMILY PROTEIN"/>
    <property type="match status" value="1"/>
</dbReference>
<name>A0A2S9WVF7_9FLAO</name>
<accession>A0A2S9WVF7</accession>